<comment type="caution">
    <text evidence="1">The sequence shown here is derived from an EMBL/GenBank/DDBJ whole genome shotgun (WGS) entry which is preliminary data.</text>
</comment>
<evidence type="ECO:0000313" key="2">
    <source>
        <dbReference type="Proteomes" id="UP000321947"/>
    </source>
</evidence>
<gene>
    <name evidence="1" type="ORF">E5676_scaffold313G003250</name>
</gene>
<dbReference type="Proteomes" id="UP000321947">
    <property type="component" value="Unassembled WGS sequence"/>
</dbReference>
<dbReference type="AlphaFoldDB" id="A0A5D3DT61"/>
<accession>A0A5D3DT61</accession>
<name>A0A5D3DT61_CUCMM</name>
<reference evidence="1 2" key="1">
    <citation type="submission" date="2019-08" db="EMBL/GenBank/DDBJ databases">
        <title>Draft genome sequences of two oriental melons (Cucumis melo L. var makuwa).</title>
        <authorList>
            <person name="Kwon S.-Y."/>
        </authorList>
    </citation>
    <scope>NUCLEOTIDE SEQUENCE [LARGE SCALE GENOMIC DNA]</scope>
    <source>
        <strain evidence="2">cv. Chang Bougi</strain>
        <tissue evidence="1">Leaf</tissue>
    </source>
</reference>
<proteinExistence type="predicted"/>
<dbReference type="EMBL" id="SSTD01003373">
    <property type="protein sequence ID" value="TYK26669.1"/>
    <property type="molecule type" value="Genomic_DNA"/>
</dbReference>
<protein>
    <submittedName>
        <fullName evidence="1">Uncharacterized protein</fullName>
    </submittedName>
</protein>
<evidence type="ECO:0000313" key="1">
    <source>
        <dbReference type="EMBL" id="TYK26669.1"/>
    </source>
</evidence>
<sequence>MLDFVILHQCLDGPIAKVLPWSLIMALRVPNLEKMFATKKEETIKEELVLVGIASTPWKYNLLQEPDYLSVSFGYTKYQSVLGIPLGSPKTKYVPTRSQIERVRGRASSGVPLYKTLIGKVEARAKASWRLTRSDRGEP</sequence>
<organism evidence="1 2">
    <name type="scientific">Cucumis melo var. makuwa</name>
    <name type="common">Oriental melon</name>
    <dbReference type="NCBI Taxonomy" id="1194695"/>
    <lineage>
        <taxon>Eukaryota</taxon>
        <taxon>Viridiplantae</taxon>
        <taxon>Streptophyta</taxon>
        <taxon>Embryophyta</taxon>
        <taxon>Tracheophyta</taxon>
        <taxon>Spermatophyta</taxon>
        <taxon>Magnoliopsida</taxon>
        <taxon>eudicotyledons</taxon>
        <taxon>Gunneridae</taxon>
        <taxon>Pentapetalae</taxon>
        <taxon>rosids</taxon>
        <taxon>fabids</taxon>
        <taxon>Cucurbitales</taxon>
        <taxon>Cucurbitaceae</taxon>
        <taxon>Benincaseae</taxon>
        <taxon>Cucumis</taxon>
    </lineage>
</organism>